<reference evidence="7 8" key="1">
    <citation type="journal article" date="2018" name="Mol. Biol. Evol.">
        <title>Broad Genomic Sampling Reveals a Smut Pathogenic Ancestry of the Fungal Clade Ustilaginomycotina.</title>
        <authorList>
            <person name="Kijpornyongpan T."/>
            <person name="Mondo S.J."/>
            <person name="Barry K."/>
            <person name="Sandor L."/>
            <person name="Lee J."/>
            <person name="Lipzen A."/>
            <person name="Pangilinan J."/>
            <person name="LaButti K."/>
            <person name="Hainaut M."/>
            <person name="Henrissat B."/>
            <person name="Grigoriev I.V."/>
            <person name="Spatafora J.W."/>
            <person name="Aime M.C."/>
        </authorList>
    </citation>
    <scope>NUCLEOTIDE SEQUENCE [LARGE SCALE GENOMIC DNA]</scope>
    <source>
        <strain evidence="7 8">MCA 3882</strain>
    </source>
</reference>
<dbReference type="Gene3D" id="3.20.20.80">
    <property type="entry name" value="Glycosidases"/>
    <property type="match status" value="1"/>
</dbReference>
<keyword evidence="4 7" id="KW-0378">Hydrolase</keyword>
<organism evidence="7 8">
    <name type="scientific">Meira miltonrushii</name>
    <dbReference type="NCBI Taxonomy" id="1280837"/>
    <lineage>
        <taxon>Eukaryota</taxon>
        <taxon>Fungi</taxon>
        <taxon>Dikarya</taxon>
        <taxon>Basidiomycota</taxon>
        <taxon>Ustilaginomycotina</taxon>
        <taxon>Exobasidiomycetes</taxon>
        <taxon>Exobasidiales</taxon>
        <taxon>Brachybasidiaceae</taxon>
        <taxon>Meira</taxon>
    </lineage>
</organism>
<dbReference type="SUPFAM" id="SSF51445">
    <property type="entry name" value="(Trans)glycosidases"/>
    <property type="match status" value="1"/>
</dbReference>
<name>A0A316V166_9BASI</name>
<comment type="catalytic activity">
    <reaction evidence="1">
        <text>Hydrolysis of terminal non-reducing N-acetyl-D-hexosamine residues in N-acetyl-beta-D-hexosaminides.</text>
        <dbReference type="EC" id="3.2.1.52"/>
    </reaction>
</comment>
<keyword evidence="8" id="KW-1185">Reference proteome</keyword>
<dbReference type="CDD" id="cd06565">
    <property type="entry name" value="GH20_GcnA-like"/>
    <property type="match status" value="1"/>
</dbReference>
<accession>A0A316V166</accession>
<dbReference type="InterPro" id="IPR038901">
    <property type="entry name" value="HEXDC-like"/>
</dbReference>
<sequence length="844" mass="96014">MESSPVNNHQEDVLNTVPPLPSLQDNQSATIAAAHYAPPRRVSVVAANEKESLQRFRGNNNSQSNDSPAGPIHIRIARSSIPARIQNGIEELTKHAPRKNIFLTNEESEVAPALDRRQDGNPVWWWNIRFIEDATLSSGSLHIQASSNSFSDEPNKPFNVTIRYVRPCEAFRGLGHVLAVLRSPLVSTTSDSIAEEQEDDIHSISKRDEQIMMDRLPIKESANFETLGTMIDCSRNGVLLVKTVKFLLKKLSLMGYNMLQLYTEDTYKIEGEPFFGYLRGGYSEKALKEIDDYAFDLGIEVIPCIQTLGHLGQMLQWPRFLHLRDTSEVLLADAQETYIMIRKMIQAATKPFRTKKIHLGMDETHGLGHGRYHSIFGQYNYKDPTRIFIDHLSRVNAICVEMGLQPCIWSDMLFCLNAKNNSLLGYYDSQQPTASVEGIPSNIELVYWDYYHTSQQSYTSRIQSHRLLSRKNPWMAGGSWTWSRFWTALPFTFATNKASMNACKQRNSGVKHVFLTIWGDEGNEVDILSSLPAWSYYAEHGYEKGQEVDLIRLRASFDGICAGVFDDFVMASRLDDPSPEKQTVDDGIHFAPNTSKWLMWEEPAYGFVSPSMQASGLDLEHHYTSLATYLDGRLRATVQQKSTRANASSLQSSIGDYPLNARLRFAYLIAKTLSYKSGLRYRMHLAYINMNWSELYQLAGPEPDSRLSKLREHLRQLISYHRQMWMATYEPFGWEVLELRYGGQASRLETFHLRISKFLNHIQKGGQVGMPLKSNAEDEMSEDECGERDEEEEEIMLNVAAGTEVGGYEEEVTSVAELAQPLQVVYSSADQLLDYHRVSRQTYC</sequence>
<dbReference type="EMBL" id="KZ819613">
    <property type="protein sequence ID" value="PWN31296.1"/>
    <property type="molecule type" value="Genomic_DNA"/>
</dbReference>
<dbReference type="GeneID" id="37023758"/>
<dbReference type="RefSeq" id="XP_025351598.1">
    <property type="nucleotide sequence ID" value="XM_025501977.1"/>
</dbReference>
<evidence type="ECO:0000259" key="6">
    <source>
        <dbReference type="Pfam" id="PF18088"/>
    </source>
</evidence>
<dbReference type="OrthoDB" id="2100085at2759"/>
<dbReference type="InterPro" id="IPR041063">
    <property type="entry name" value="Glyco_H_20C_C"/>
</dbReference>
<dbReference type="Pfam" id="PF18088">
    <property type="entry name" value="Glyco_H_20C_C"/>
    <property type="match status" value="1"/>
</dbReference>
<dbReference type="InterPro" id="IPR015883">
    <property type="entry name" value="Glyco_hydro_20_cat"/>
</dbReference>
<evidence type="ECO:0000256" key="2">
    <source>
        <dbReference type="ARBA" id="ARBA00006285"/>
    </source>
</evidence>
<protein>
    <recommendedName>
        <fullName evidence="3">beta-N-acetylhexosaminidase</fullName>
        <ecNumber evidence="3">3.2.1.52</ecNumber>
    </recommendedName>
</protein>
<comment type="similarity">
    <text evidence="2">Belongs to the glycosyl hydrolase 20 family.</text>
</comment>
<dbReference type="Gene3D" id="1.20.120.670">
    <property type="entry name" value="N-acetyl-b-d-glucoasminidase"/>
    <property type="match status" value="1"/>
</dbReference>
<dbReference type="PANTHER" id="PTHR21040:SF8">
    <property type="entry name" value="BCDNA.GH04120"/>
    <property type="match status" value="1"/>
</dbReference>
<dbReference type="GO" id="GO:0005975">
    <property type="term" value="P:carbohydrate metabolic process"/>
    <property type="evidence" value="ECO:0007669"/>
    <property type="project" value="InterPro"/>
</dbReference>
<evidence type="ECO:0000256" key="4">
    <source>
        <dbReference type="ARBA" id="ARBA00022801"/>
    </source>
</evidence>
<dbReference type="AlphaFoldDB" id="A0A316V166"/>
<dbReference type="InParanoid" id="A0A316V166"/>
<dbReference type="PANTHER" id="PTHR21040">
    <property type="entry name" value="BCDNA.GH04120"/>
    <property type="match status" value="1"/>
</dbReference>
<evidence type="ECO:0000259" key="5">
    <source>
        <dbReference type="Pfam" id="PF00728"/>
    </source>
</evidence>
<gene>
    <name evidence="7" type="ORF">FA14DRAFT_193107</name>
</gene>
<dbReference type="Proteomes" id="UP000245771">
    <property type="component" value="Unassembled WGS sequence"/>
</dbReference>
<proteinExistence type="inferred from homology"/>
<dbReference type="Pfam" id="PF00728">
    <property type="entry name" value="Glyco_hydro_20"/>
    <property type="match status" value="1"/>
</dbReference>
<evidence type="ECO:0000256" key="1">
    <source>
        <dbReference type="ARBA" id="ARBA00001231"/>
    </source>
</evidence>
<feature type="domain" description="Glycoside hydrolase family 20 catalytic" evidence="5">
    <location>
        <begin position="228"/>
        <end position="457"/>
    </location>
</feature>
<dbReference type="STRING" id="1280837.A0A316V166"/>
<evidence type="ECO:0000313" key="8">
    <source>
        <dbReference type="Proteomes" id="UP000245771"/>
    </source>
</evidence>
<dbReference type="InterPro" id="IPR017853">
    <property type="entry name" value="GH"/>
</dbReference>
<feature type="domain" description="Glycoside Hydrolase 20C C-terminal" evidence="6">
    <location>
        <begin position="566"/>
        <end position="761"/>
    </location>
</feature>
<evidence type="ECO:0000313" key="7">
    <source>
        <dbReference type="EMBL" id="PWN31296.1"/>
    </source>
</evidence>
<evidence type="ECO:0000256" key="3">
    <source>
        <dbReference type="ARBA" id="ARBA00012663"/>
    </source>
</evidence>
<dbReference type="GO" id="GO:0004563">
    <property type="term" value="F:beta-N-acetylhexosaminidase activity"/>
    <property type="evidence" value="ECO:0007669"/>
    <property type="project" value="UniProtKB-EC"/>
</dbReference>
<dbReference type="EC" id="3.2.1.52" evidence="3"/>